<accession>A0ABV0V237</accession>
<keyword evidence="2" id="KW-1185">Reference proteome</keyword>
<proteinExistence type="predicted"/>
<dbReference type="EMBL" id="JAHRIQ010093503">
    <property type="protein sequence ID" value="MEQ2251446.1"/>
    <property type="molecule type" value="Genomic_DNA"/>
</dbReference>
<protein>
    <submittedName>
        <fullName evidence="1">Uncharacterized protein</fullName>
    </submittedName>
</protein>
<evidence type="ECO:0000313" key="1">
    <source>
        <dbReference type="EMBL" id="MEQ2251446.1"/>
    </source>
</evidence>
<evidence type="ECO:0000313" key="2">
    <source>
        <dbReference type="Proteomes" id="UP001482620"/>
    </source>
</evidence>
<reference evidence="1 2" key="1">
    <citation type="submission" date="2021-06" db="EMBL/GenBank/DDBJ databases">
        <authorList>
            <person name="Palmer J.M."/>
        </authorList>
    </citation>
    <scope>NUCLEOTIDE SEQUENCE [LARGE SCALE GENOMIC DNA]</scope>
    <source>
        <strain evidence="2">if_2019</strain>
        <tissue evidence="1">Muscle</tissue>
    </source>
</reference>
<organism evidence="1 2">
    <name type="scientific">Ilyodon furcidens</name>
    <name type="common">goldbreast splitfin</name>
    <dbReference type="NCBI Taxonomy" id="33524"/>
    <lineage>
        <taxon>Eukaryota</taxon>
        <taxon>Metazoa</taxon>
        <taxon>Chordata</taxon>
        <taxon>Craniata</taxon>
        <taxon>Vertebrata</taxon>
        <taxon>Euteleostomi</taxon>
        <taxon>Actinopterygii</taxon>
        <taxon>Neopterygii</taxon>
        <taxon>Teleostei</taxon>
        <taxon>Neoteleostei</taxon>
        <taxon>Acanthomorphata</taxon>
        <taxon>Ovalentaria</taxon>
        <taxon>Atherinomorphae</taxon>
        <taxon>Cyprinodontiformes</taxon>
        <taxon>Goodeidae</taxon>
        <taxon>Ilyodon</taxon>
    </lineage>
</organism>
<name>A0ABV0V237_9TELE</name>
<sequence length="172" mass="19830">MRCGRCWEWVRFVAYHCRKQGQGLVSRSATCQHDYTDSTNHMLRRYCAHDGQTGPNKEEMQTFIQPWDCTSTQTQKSIQKSTVGATTLALCGHKMIRAGVKISSCTSTVTMETKAPDLVWFYGPKTWRATSPTTSRCFSTDVCATFRCHRNLSNANMWMKFHQRLKNMEIKR</sequence>
<gene>
    <name evidence="1" type="ORF">ILYODFUR_011021</name>
</gene>
<dbReference type="Proteomes" id="UP001482620">
    <property type="component" value="Unassembled WGS sequence"/>
</dbReference>
<comment type="caution">
    <text evidence="1">The sequence shown here is derived from an EMBL/GenBank/DDBJ whole genome shotgun (WGS) entry which is preliminary data.</text>
</comment>